<evidence type="ECO:0000256" key="2">
    <source>
        <dbReference type="ARBA" id="ARBA00022490"/>
    </source>
</evidence>
<keyword evidence="1 8" id="KW-0004">4Fe-4S</keyword>
<keyword evidence="10" id="KW-1185">Reference proteome</keyword>
<feature type="binding site" evidence="8">
    <location>
        <position position="59"/>
    </location>
    <ligand>
        <name>[4Fe-4S] cluster</name>
        <dbReference type="ChEBI" id="CHEBI:49883"/>
        <label>1</label>
    </ligand>
</feature>
<gene>
    <name evidence="9" type="ORF">KIPB_002824</name>
</gene>
<keyword evidence="3 8" id="KW-0479">Metal-binding</keyword>
<dbReference type="PANTHER" id="PTHR23264">
    <property type="entry name" value="NUCLEOTIDE-BINDING PROTEIN NBP35 YEAST -RELATED"/>
    <property type="match status" value="1"/>
</dbReference>
<comment type="similarity">
    <text evidence="8">Belongs to the Mrp/NBP35 ATP-binding proteins family. NUBP1/NBP35 subfamily.</text>
</comment>
<evidence type="ECO:0000256" key="8">
    <source>
        <dbReference type="HAMAP-Rule" id="MF_03038"/>
    </source>
</evidence>
<feature type="binding site" evidence="8">
    <location>
        <position position="278"/>
    </location>
    <ligand>
        <name>[4Fe-4S] cluster</name>
        <dbReference type="ChEBI" id="CHEBI:49883"/>
        <label>2</label>
        <note>ligand shared with heterodimeric partner</note>
    </ligand>
</feature>
<dbReference type="OrthoDB" id="1741334at2759"/>
<evidence type="ECO:0000256" key="5">
    <source>
        <dbReference type="ARBA" id="ARBA00022840"/>
    </source>
</evidence>
<dbReference type="InterPro" id="IPR027417">
    <property type="entry name" value="P-loop_NTPase"/>
</dbReference>
<organism evidence="9 10">
    <name type="scientific">Kipferlia bialata</name>
    <dbReference type="NCBI Taxonomy" id="797122"/>
    <lineage>
        <taxon>Eukaryota</taxon>
        <taxon>Metamonada</taxon>
        <taxon>Carpediemonas-like organisms</taxon>
        <taxon>Kipferlia</taxon>
    </lineage>
</organism>
<comment type="function">
    <text evidence="8">Component of the cytosolic iron-sulfur (Fe/S) protein assembly (CIA) machinery. Required for maturation of extramitochondrial Fe-S proteins. The NUBP1-NUBP2 heterotetramer forms a Fe-S scaffold complex, mediating the de novo assembly of an Fe-S cluster and its transfer to target apoproteins.</text>
</comment>
<accession>A0A9K3CSX8</accession>
<comment type="subunit">
    <text evidence="8">Heterotetramer of 2 NUBP1 and 2 NUBP2 chains.</text>
</comment>
<dbReference type="GO" id="GO:0046872">
    <property type="term" value="F:metal ion binding"/>
    <property type="evidence" value="ECO:0007669"/>
    <property type="project" value="UniProtKB-KW"/>
</dbReference>
<keyword evidence="4 8" id="KW-0547">Nucleotide-binding</keyword>
<feature type="binding site" evidence="8">
    <location>
        <position position="26"/>
    </location>
    <ligand>
        <name>[4Fe-4S] cluster</name>
        <dbReference type="ChEBI" id="CHEBI:49883"/>
        <label>1</label>
    </ligand>
</feature>
<comment type="cofactor">
    <cofactor evidence="8">
        <name>[4Fe-4S] cluster</name>
        <dbReference type="ChEBI" id="CHEBI:49883"/>
    </cofactor>
    <text evidence="8">Binds 4 [4Fe-4S] clusters per heterotetramer. Contains two stable clusters in the N-termini of NUBP1 and two labile, bridging clusters between subunits of the NUBP1-NUBP2 heterotetramer.</text>
</comment>
<dbReference type="PROSITE" id="PS01215">
    <property type="entry name" value="MRP"/>
    <property type="match status" value="1"/>
</dbReference>
<dbReference type="HAMAP" id="MF_02040">
    <property type="entry name" value="Mrp_NBP35"/>
    <property type="match status" value="1"/>
</dbReference>
<dbReference type="AlphaFoldDB" id="A0A9K3CSX8"/>
<dbReference type="SUPFAM" id="SSF52540">
    <property type="entry name" value="P-loop containing nucleoside triphosphate hydrolases"/>
    <property type="match status" value="1"/>
</dbReference>
<reference evidence="9 10" key="1">
    <citation type="journal article" date="2018" name="PLoS ONE">
        <title>The draft genome of Kipferlia bialata reveals reductive genome evolution in fornicate parasites.</title>
        <authorList>
            <person name="Tanifuji G."/>
            <person name="Takabayashi S."/>
            <person name="Kume K."/>
            <person name="Takagi M."/>
            <person name="Nakayama T."/>
            <person name="Kamikawa R."/>
            <person name="Inagaki Y."/>
            <person name="Hashimoto T."/>
        </authorList>
    </citation>
    <scope>NUCLEOTIDE SEQUENCE [LARGE SCALE GENOMIC DNA]</scope>
    <source>
        <strain evidence="9">NY0173</strain>
    </source>
</reference>
<keyword evidence="7 8" id="KW-0411">Iron-sulfur</keyword>
<dbReference type="InterPro" id="IPR028601">
    <property type="entry name" value="NUBP1/Nbp35"/>
</dbReference>
<evidence type="ECO:0000256" key="4">
    <source>
        <dbReference type="ARBA" id="ARBA00022741"/>
    </source>
</evidence>
<dbReference type="FunFam" id="3.40.50.300:FF:001119">
    <property type="entry name" value="Iron-sulfur cluster carrier protein"/>
    <property type="match status" value="1"/>
</dbReference>
<feature type="binding site" evidence="8">
    <location>
        <position position="68"/>
    </location>
    <ligand>
        <name>[4Fe-4S] cluster</name>
        <dbReference type="ChEBI" id="CHEBI:49883"/>
        <label>1</label>
    </ligand>
</feature>
<proteinExistence type="inferred from homology"/>
<keyword evidence="5 8" id="KW-0067">ATP-binding</keyword>
<evidence type="ECO:0000256" key="7">
    <source>
        <dbReference type="ARBA" id="ARBA00023014"/>
    </source>
</evidence>
<comment type="caution">
    <text evidence="9">The sequence shown here is derived from an EMBL/GenBank/DDBJ whole genome shotgun (WGS) entry which is preliminary data.</text>
</comment>
<dbReference type="GO" id="GO:0016226">
    <property type="term" value="P:iron-sulfur cluster assembly"/>
    <property type="evidence" value="ECO:0007669"/>
    <property type="project" value="UniProtKB-UniRule"/>
</dbReference>
<dbReference type="Pfam" id="PF10609">
    <property type="entry name" value="ParA"/>
    <property type="match status" value="1"/>
</dbReference>
<keyword evidence="2 8" id="KW-0963">Cytoplasm</keyword>
<dbReference type="HAMAP" id="MF_03038">
    <property type="entry name" value="NUBP1"/>
    <property type="match status" value="1"/>
</dbReference>
<comment type="subcellular location">
    <subcellularLocation>
        <location evidence="8">Cytoplasm</location>
    </subcellularLocation>
</comment>
<dbReference type="GO" id="GO:0005524">
    <property type="term" value="F:ATP binding"/>
    <property type="evidence" value="ECO:0007669"/>
    <property type="project" value="UniProtKB-KW"/>
</dbReference>
<evidence type="ECO:0000313" key="9">
    <source>
        <dbReference type="EMBL" id="GIQ81803.1"/>
    </source>
</evidence>
<dbReference type="GO" id="GO:0051539">
    <property type="term" value="F:4 iron, 4 sulfur cluster binding"/>
    <property type="evidence" value="ECO:0007669"/>
    <property type="project" value="UniProtKB-UniRule"/>
</dbReference>
<dbReference type="EMBL" id="BDIP01000498">
    <property type="protein sequence ID" value="GIQ81803.1"/>
    <property type="molecule type" value="Genomic_DNA"/>
</dbReference>
<feature type="binding site" evidence="8">
    <location>
        <begin position="102"/>
        <end position="109"/>
    </location>
    <ligand>
        <name>ATP</name>
        <dbReference type="ChEBI" id="CHEBI:30616"/>
    </ligand>
</feature>
<dbReference type="GO" id="GO:0140663">
    <property type="term" value="F:ATP-dependent FeS chaperone activity"/>
    <property type="evidence" value="ECO:0007669"/>
    <property type="project" value="InterPro"/>
</dbReference>
<dbReference type="InterPro" id="IPR000808">
    <property type="entry name" value="Mrp-like_CS"/>
</dbReference>
<evidence type="ECO:0000256" key="1">
    <source>
        <dbReference type="ARBA" id="ARBA00022485"/>
    </source>
</evidence>
<dbReference type="Proteomes" id="UP000265618">
    <property type="component" value="Unassembled WGS sequence"/>
</dbReference>
<dbReference type="PANTHER" id="PTHR23264:SF19">
    <property type="entry name" value="CYTOSOLIC FE-S CLUSTER ASSEMBLY FACTOR NUBP2"/>
    <property type="match status" value="1"/>
</dbReference>
<evidence type="ECO:0000256" key="6">
    <source>
        <dbReference type="ARBA" id="ARBA00023004"/>
    </source>
</evidence>
<feature type="binding site" evidence="8">
    <location>
        <position position="62"/>
    </location>
    <ligand>
        <name>[4Fe-4S] cluster</name>
        <dbReference type="ChEBI" id="CHEBI:49883"/>
        <label>1</label>
    </ligand>
</feature>
<dbReference type="InterPro" id="IPR019591">
    <property type="entry name" value="Mrp/NBP35_ATP-bd"/>
</dbReference>
<evidence type="ECO:0000313" key="10">
    <source>
        <dbReference type="Proteomes" id="UP000265618"/>
    </source>
</evidence>
<keyword evidence="6 8" id="KW-0408">Iron</keyword>
<sequence length="381" mass="40122">MGDCANCPSRGTCGKAQAQDAKPDPCAGCPSRSACASAGKGCGGKPQEPACENAGSDKCAGCPSRATCASAKGAAAAAPNPIHARVAERFANVKNVIVVLSGKGGVGKSTVAAQLAYHLGRAYGAQVGLLDIDICGPSVPTLTSTKGHEIHNSGLGWEPVMVNENLSVMSIGYMLADDDAAVIWRGPRKNSMIQQFVTEVWWGELDYLIIDTPPGTSDEHLSILNLLTPSLKNKPCGAVIVSTPQEVALADVRKEINFCHKVTLPVFGVVENMSGFVCPGCKTETTIFHPSNGGARGMAERMSVPFLGRLPLDMHLVRASEEGRCWAGMVAQMSDIPADEAAQKEQVDDFYGNPGLRMFSETVDKLLINLHGVAPEKEQAC</sequence>
<evidence type="ECO:0000256" key="3">
    <source>
        <dbReference type="ARBA" id="ARBA00022723"/>
    </source>
</evidence>
<dbReference type="GO" id="GO:0005829">
    <property type="term" value="C:cytosol"/>
    <property type="evidence" value="ECO:0007669"/>
    <property type="project" value="TreeGrafter"/>
</dbReference>
<dbReference type="Gene3D" id="3.40.50.300">
    <property type="entry name" value="P-loop containing nucleotide triphosphate hydrolases"/>
    <property type="match status" value="1"/>
</dbReference>
<feature type="binding site" evidence="8">
    <location>
        <position position="281"/>
    </location>
    <ligand>
        <name>[4Fe-4S] cluster</name>
        <dbReference type="ChEBI" id="CHEBI:49883"/>
        <label>2</label>
        <note>ligand shared with heterodimeric partner</note>
    </ligand>
</feature>
<dbReference type="CDD" id="cd02037">
    <property type="entry name" value="Mrp_NBP35"/>
    <property type="match status" value="1"/>
</dbReference>
<protein>
    <recommendedName>
        <fullName evidence="8">Cytosolic Fe-S cluster assembly factor NUBP1 homolog</fullName>
    </recommendedName>
</protein>
<dbReference type="InterPro" id="IPR033756">
    <property type="entry name" value="YlxH/NBP35"/>
</dbReference>
<name>A0A9K3CSX8_9EUKA</name>